<evidence type="ECO:0000313" key="1">
    <source>
        <dbReference type="EMBL" id="MFC0544023.1"/>
    </source>
</evidence>
<accession>A0ABV6MUL4</accession>
<sequence>MEPIRVPAEMFRFTSGDRAGLYISVLHAFTEANERLETALSLDDLRARLRAVGRLEALEDEDLTRALGQLREWDLVDVNQNHAENYLTAADYERNNLQYSLTRRGEAAFAGVLHALSVLASTGALQTAVLDAIADRLGDLLTLLADDGADRRIFTTVMELEGHLEALSTNTKQFNGELQRLLRADGADLSTFHEVKAATVAYLQEFVTNLDQRARTIEARIGQLEEHGASRLHLRALRGADLPKISGTDPGPEWLAHRQARWEGLCAWFLPPDGARPRVEQLRLVARRAIITLLQVLDRITESRRRASSAVADFRELARWFTVLPAQDDLHRLWATAFGLSSARHAHLGHPDPELVSSSATWAEADPVAVSVLLRSSGRTERFSRTGRVREVAAIKAARAEQALAERAQLEAAWDMLDTDGRVRLSHFGKLDHSVFERLLDLLGKALASSPSAAGTRRSTTSDGKIEIVLRDPADGAVAQLITPRGRFSGPDYEIEIRAFGGRQVKEAAR</sequence>
<reference evidence="1 2" key="1">
    <citation type="submission" date="2024-09" db="EMBL/GenBank/DDBJ databases">
        <authorList>
            <person name="Sun Q."/>
            <person name="Mori K."/>
        </authorList>
    </citation>
    <scope>NUCLEOTIDE SEQUENCE [LARGE SCALE GENOMIC DNA]</scope>
    <source>
        <strain evidence="1 2">TBRC 1432</strain>
    </source>
</reference>
<name>A0ABV6MUL4_9PSEU</name>
<keyword evidence="2" id="KW-1185">Reference proteome</keyword>
<evidence type="ECO:0000313" key="2">
    <source>
        <dbReference type="Proteomes" id="UP001589810"/>
    </source>
</evidence>
<proteinExistence type="predicted"/>
<gene>
    <name evidence="1" type="ORF">ACFFH7_21140</name>
</gene>
<comment type="caution">
    <text evidence="1">The sequence shown here is derived from an EMBL/GenBank/DDBJ whole genome shotgun (WGS) entry which is preliminary data.</text>
</comment>
<dbReference type="EMBL" id="JBHLUD010000007">
    <property type="protein sequence ID" value="MFC0544023.1"/>
    <property type="molecule type" value="Genomic_DNA"/>
</dbReference>
<dbReference type="Pfam" id="PF09660">
    <property type="entry name" value="DUF2397"/>
    <property type="match status" value="1"/>
</dbReference>
<dbReference type="InterPro" id="IPR013493">
    <property type="entry name" value="CHP02677"/>
</dbReference>
<organism evidence="1 2">
    <name type="scientific">Kutzneria chonburiensis</name>
    <dbReference type="NCBI Taxonomy" id="1483604"/>
    <lineage>
        <taxon>Bacteria</taxon>
        <taxon>Bacillati</taxon>
        <taxon>Actinomycetota</taxon>
        <taxon>Actinomycetes</taxon>
        <taxon>Pseudonocardiales</taxon>
        <taxon>Pseudonocardiaceae</taxon>
        <taxon>Kutzneria</taxon>
    </lineage>
</organism>
<dbReference type="Proteomes" id="UP001589810">
    <property type="component" value="Unassembled WGS sequence"/>
</dbReference>
<dbReference type="RefSeq" id="WP_273935504.1">
    <property type="nucleotide sequence ID" value="NZ_CP097263.1"/>
</dbReference>
<dbReference type="NCBIfam" id="TIGR02677">
    <property type="entry name" value="TIGR02677 family protein"/>
    <property type="match status" value="1"/>
</dbReference>
<protein>
    <submittedName>
        <fullName evidence="1">TIGR02677 family protein</fullName>
    </submittedName>
</protein>